<comment type="catalytic activity">
    <reaction evidence="6">
        <text>ATP + H2O = ADP + phosphate + H(+)</text>
        <dbReference type="Rhea" id="RHEA:13065"/>
        <dbReference type="ChEBI" id="CHEBI:15377"/>
        <dbReference type="ChEBI" id="CHEBI:15378"/>
        <dbReference type="ChEBI" id="CHEBI:30616"/>
        <dbReference type="ChEBI" id="CHEBI:43474"/>
        <dbReference type="ChEBI" id="CHEBI:456216"/>
        <dbReference type="EC" id="3.6.4.13"/>
    </reaction>
</comment>
<accession>A0AAD1YV32</accession>
<dbReference type="PANTHER" id="PTHR47963">
    <property type="entry name" value="DEAD-BOX ATP-DEPENDENT RNA HELICASE 47, MITOCHONDRIAL"/>
    <property type="match status" value="1"/>
</dbReference>
<dbReference type="GO" id="GO:0016787">
    <property type="term" value="F:hydrolase activity"/>
    <property type="evidence" value="ECO:0007669"/>
    <property type="project" value="UniProtKB-KW"/>
</dbReference>
<evidence type="ECO:0000256" key="5">
    <source>
        <dbReference type="ARBA" id="ARBA00022840"/>
    </source>
</evidence>
<keyword evidence="9" id="KW-1185">Reference proteome</keyword>
<dbReference type="PANTHER" id="PTHR47963:SF3">
    <property type="entry name" value="DEAD-BOX ATP-DEPENDENT RNA HELICASE 47, MITOCHONDRIAL"/>
    <property type="match status" value="1"/>
</dbReference>
<evidence type="ECO:0000256" key="7">
    <source>
        <dbReference type="SAM" id="MobiDB-lite"/>
    </source>
</evidence>
<gene>
    <name evidence="8" type="ORF">FPE_LOCUS2853</name>
</gene>
<evidence type="ECO:0000256" key="3">
    <source>
        <dbReference type="ARBA" id="ARBA00022801"/>
    </source>
</evidence>
<keyword evidence="3" id="KW-0378">Hydrolase</keyword>
<feature type="compositionally biased region" description="Basic residues" evidence="7">
    <location>
        <begin position="1"/>
        <end position="10"/>
    </location>
</feature>
<protein>
    <recommendedName>
        <fullName evidence="1">RNA helicase</fullName>
        <ecNumber evidence="1">3.6.4.13</ecNumber>
    </recommendedName>
</protein>
<evidence type="ECO:0000256" key="2">
    <source>
        <dbReference type="ARBA" id="ARBA00022741"/>
    </source>
</evidence>
<evidence type="ECO:0000256" key="1">
    <source>
        <dbReference type="ARBA" id="ARBA00012552"/>
    </source>
</evidence>
<dbReference type="EC" id="3.6.4.13" evidence="1"/>
<dbReference type="AlphaFoldDB" id="A0AAD1YV32"/>
<dbReference type="GO" id="GO:0003723">
    <property type="term" value="F:RNA binding"/>
    <property type="evidence" value="ECO:0007669"/>
    <property type="project" value="TreeGrafter"/>
</dbReference>
<dbReference type="Proteomes" id="UP000834106">
    <property type="component" value="Chromosome 2"/>
</dbReference>
<organism evidence="8 9">
    <name type="scientific">Fraxinus pennsylvanica</name>
    <dbReference type="NCBI Taxonomy" id="56036"/>
    <lineage>
        <taxon>Eukaryota</taxon>
        <taxon>Viridiplantae</taxon>
        <taxon>Streptophyta</taxon>
        <taxon>Embryophyta</taxon>
        <taxon>Tracheophyta</taxon>
        <taxon>Spermatophyta</taxon>
        <taxon>Magnoliopsida</taxon>
        <taxon>eudicotyledons</taxon>
        <taxon>Gunneridae</taxon>
        <taxon>Pentapetalae</taxon>
        <taxon>asterids</taxon>
        <taxon>lamiids</taxon>
        <taxon>Lamiales</taxon>
        <taxon>Oleaceae</taxon>
        <taxon>Oleeae</taxon>
        <taxon>Fraxinus</taxon>
    </lineage>
</organism>
<keyword evidence="4" id="KW-0347">Helicase</keyword>
<dbReference type="GO" id="GO:0003724">
    <property type="term" value="F:RNA helicase activity"/>
    <property type="evidence" value="ECO:0007669"/>
    <property type="project" value="UniProtKB-EC"/>
</dbReference>
<proteinExistence type="predicted"/>
<dbReference type="GO" id="GO:0005524">
    <property type="term" value="F:ATP binding"/>
    <property type="evidence" value="ECO:0007669"/>
    <property type="project" value="UniProtKB-KW"/>
</dbReference>
<evidence type="ECO:0000313" key="8">
    <source>
        <dbReference type="EMBL" id="CAI9755422.1"/>
    </source>
</evidence>
<keyword evidence="2" id="KW-0547">Nucleotide-binding</keyword>
<dbReference type="InterPro" id="IPR050547">
    <property type="entry name" value="DEAD_box_RNA_helicases"/>
</dbReference>
<name>A0AAD1YV32_9LAMI</name>
<evidence type="ECO:0000256" key="6">
    <source>
        <dbReference type="ARBA" id="ARBA00047984"/>
    </source>
</evidence>
<evidence type="ECO:0000313" key="9">
    <source>
        <dbReference type="Proteomes" id="UP000834106"/>
    </source>
</evidence>
<sequence length="137" mass="14842">MHRIIQHVGRRSGAGLPEANGPTTRRADRQTLMVSATVPFSVIRAARSWGCDPLLVQAKNVIPLESVAPRASVNLLGSSSDSNLGTNLQTQAPMSLPPSLKRYYSVTRIQHEVDTLIKCVYAADAKCVIAFMTTPIN</sequence>
<evidence type="ECO:0000256" key="4">
    <source>
        <dbReference type="ARBA" id="ARBA00022806"/>
    </source>
</evidence>
<keyword evidence="5" id="KW-0067">ATP-binding</keyword>
<feature type="region of interest" description="Disordered" evidence="7">
    <location>
        <begin position="1"/>
        <end position="26"/>
    </location>
</feature>
<reference evidence="8" key="1">
    <citation type="submission" date="2023-05" db="EMBL/GenBank/DDBJ databases">
        <authorList>
            <person name="Huff M."/>
        </authorList>
    </citation>
    <scope>NUCLEOTIDE SEQUENCE</scope>
</reference>
<dbReference type="EMBL" id="OU503037">
    <property type="protein sequence ID" value="CAI9755422.1"/>
    <property type="molecule type" value="Genomic_DNA"/>
</dbReference>